<keyword evidence="4" id="KW-0808">Transferase</keyword>
<dbReference type="Pfam" id="PF13090">
    <property type="entry name" value="PP_kinase_C"/>
    <property type="match status" value="1"/>
</dbReference>
<gene>
    <name evidence="4" type="primary">ppk</name>
    <name evidence="4" type="ORF">BVI061214_01875</name>
</gene>
<sequence length="609" mass="69997">MRLLPEESWLQFNRRVLRQSERPDFPLLERMRFLAIWNRNLDEFFAARIAKPFLKHRGSEAHLRLLKEAEDQARLAEGRYRALLAEAAPHLKILEPEELDDLDWLYFRVFLAEVVVPKTDLIAWEAAKEASHGALYFASEDHLVRLPQDLPRLLKVPGREGTYVRLGALMRARSDLFLPRESPLYEFRVLRLLESERARADWDELAQALEGRQEGLSTLLVAERGFPKGWLEGLQEALGLLPEEVILLSPPLNLTLVETLVAEGPSRWRFPPLEPKRPRAFMKNPLKRLQEKDLVLYHPFEDYAALERFAEAALSEEVEEVYATLYRIGEANPLAEALIQAARAGKRVHVLLEPRARFDELLNLSWYLRFLRAGVAVLPLSERKVHAKALLLLTQKGGYAHLGTGNYNPQNGRQYTDFSLFTARKEVVMEVAEFFRALQEGRTPRLNLLKTGEAIQELLLEHIRAESHPKGRILLKCNHLTDPALLEALARAADKGARVDLIVRSTLTLLHPRFRARSLVGRFLEHARVAAFYQGGRWALYLTSADLMPRNFQNRFELLFPVLDKEGKAKVLEVLKRQLKDDRNAFLLSPKGETPLWGGRHDAQRILAW</sequence>
<dbReference type="Gene3D" id="1.20.58.310">
    <property type="entry name" value="Polyphosphate kinase N-terminal domain"/>
    <property type="match status" value="1"/>
</dbReference>
<dbReference type="InterPro" id="IPR036830">
    <property type="entry name" value="PP_kinase_middle_dom_sf"/>
</dbReference>
<feature type="domain" description="Polyphosphate kinase C-terminal" evidence="3">
    <location>
        <begin position="286"/>
        <end position="441"/>
    </location>
</feature>
<evidence type="ECO:0000259" key="3">
    <source>
        <dbReference type="Pfam" id="PF17941"/>
    </source>
</evidence>
<dbReference type="RefSeq" id="WP_053768191.1">
    <property type="nucleotide sequence ID" value="NZ_LHCI01000106.1"/>
</dbReference>
<reference evidence="4 5" key="1">
    <citation type="submission" date="2015-07" db="EMBL/GenBank/DDBJ databases">
        <authorList>
            <person name="Noorani M."/>
        </authorList>
    </citation>
    <scope>NUCLEOTIDE SEQUENCE [LARGE SCALE GENOMIC DNA]</scope>
    <source>
        <strain evidence="5">ATCC 25104 / DSM 625 / JCM 10724 / NBRC 103206 / NCIMB 11243 / YT-1</strain>
    </source>
</reference>
<dbReference type="Pfam" id="PF17941">
    <property type="entry name" value="PP_kinase_C_1"/>
    <property type="match status" value="1"/>
</dbReference>
<dbReference type="Gene3D" id="3.30.1840.10">
    <property type="entry name" value="Polyphosphate kinase middle domain"/>
    <property type="match status" value="1"/>
</dbReference>
<dbReference type="Pfam" id="PF13089">
    <property type="entry name" value="PP_kinase_N"/>
    <property type="match status" value="1"/>
</dbReference>
<comment type="caution">
    <text evidence="4">The sequence shown here is derived from an EMBL/GenBank/DDBJ whole genome shotgun (WGS) entry which is preliminary data.</text>
</comment>
<dbReference type="GO" id="GO:0009358">
    <property type="term" value="C:polyphosphate kinase complex"/>
    <property type="evidence" value="ECO:0007669"/>
    <property type="project" value="InterPro"/>
</dbReference>
<organism evidence="4 5">
    <name type="scientific">Thermus aquaticus</name>
    <dbReference type="NCBI Taxonomy" id="271"/>
    <lineage>
        <taxon>Bacteria</taxon>
        <taxon>Thermotogati</taxon>
        <taxon>Deinococcota</taxon>
        <taxon>Deinococci</taxon>
        <taxon>Thermales</taxon>
        <taxon>Thermaceae</taxon>
        <taxon>Thermus</taxon>
    </lineage>
</organism>
<evidence type="ECO:0000313" key="5">
    <source>
        <dbReference type="Proteomes" id="UP000037685"/>
    </source>
</evidence>
<name>A0A0M9AHC7_THEAQ</name>
<feature type="domain" description="Polyphosphate kinase C-terminal" evidence="2">
    <location>
        <begin position="461"/>
        <end position="593"/>
    </location>
</feature>
<dbReference type="GO" id="GO:0006799">
    <property type="term" value="P:polyphosphate biosynthetic process"/>
    <property type="evidence" value="ECO:0007669"/>
    <property type="project" value="InterPro"/>
</dbReference>
<dbReference type="InterPro" id="IPR025198">
    <property type="entry name" value="PPK_N_dom"/>
</dbReference>
<dbReference type="PATRIC" id="fig|271.14.peg.1948"/>
<dbReference type="AlphaFoldDB" id="A0A0M9AHC7"/>
<dbReference type="InterPro" id="IPR003414">
    <property type="entry name" value="PP_kinase"/>
</dbReference>
<proteinExistence type="predicted"/>
<evidence type="ECO:0000259" key="2">
    <source>
        <dbReference type="Pfam" id="PF13090"/>
    </source>
</evidence>
<dbReference type="InterPro" id="IPR036832">
    <property type="entry name" value="PPK_N_dom_sf"/>
</dbReference>
<evidence type="ECO:0000259" key="1">
    <source>
        <dbReference type="Pfam" id="PF13089"/>
    </source>
</evidence>
<keyword evidence="4" id="KW-0418">Kinase</keyword>
<dbReference type="InterPro" id="IPR041108">
    <property type="entry name" value="PP_kinase_C_1"/>
</dbReference>
<dbReference type="SUPFAM" id="SSF56024">
    <property type="entry name" value="Phospholipase D/nuclease"/>
    <property type="match status" value="2"/>
</dbReference>
<dbReference type="EC" id="2.7.4.1" evidence="4"/>
<accession>A0A0M9AHC7</accession>
<dbReference type="Proteomes" id="UP000037685">
    <property type="component" value="Unassembled WGS sequence"/>
</dbReference>
<dbReference type="GO" id="GO:0008976">
    <property type="term" value="F:polyphosphate kinase activity"/>
    <property type="evidence" value="ECO:0007669"/>
    <property type="project" value="UniProtKB-EC"/>
</dbReference>
<dbReference type="SUPFAM" id="SSF143724">
    <property type="entry name" value="PHP14-like"/>
    <property type="match status" value="1"/>
</dbReference>
<protein>
    <submittedName>
        <fullName evidence="4">Polyphosphate kinase</fullName>
        <ecNumber evidence="4">2.7.4.1</ecNumber>
    </submittedName>
</protein>
<dbReference type="Gene3D" id="3.30.870.10">
    <property type="entry name" value="Endonuclease Chain A"/>
    <property type="match status" value="2"/>
</dbReference>
<feature type="domain" description="Polyphosphate kinase N-terminal" evidence="1">
    <location>
        <begin position="6"/>
        <end position="52"/>
    </location>
</feature>
<dbReference type="InterPro" id="IPR025200">
    <property type="entry name" value="PPK_C_dom2"/>
</dbReference>
<dbReference type="PANTHER" id="PTHR30218:SF0">
    <property type="entry name" value="POLYPHOSPHATE KINASE"/>
    <property type="match status" value="1"/>
</dbReference>
<dbReference type="PANTHER" id="PTHR30218">
    <property type="entry name" value="POLYPHOSPHATE KINASE"/>
    <property type="match status" value="1"/>
</dbReference>
<dbReference type="EMBL" id="LHCI01000106">
    <property type="protein sequence ID" value="KOX90681.1"/>
    <property type="molecule type" value="Genomic_DNA"/>
</dbReference>
<dbReference type="SUPFAM" id="SSF140356">
    <property type="entry name" value="PPK N-terminal domain-like"/>
    <property type="match status" value="1"/>
</dbReference>
<evidence type="ECO:0000313" key="4">
    <source>
        <dbReference type="EMBL" id="KOX90681.1"/>
    </source>
</evidence>